<evidence type="ECO:0000256" key="2">
    <source>
        <dbReference type="SAM" id="MobiDB-lite"/>
    </source>
</evidence>
<feature type="compositionally biased region" description="Polar residues" evidence="2">
    <location>
        <begin position="368"/>
        <end position="399"/>
    </location>
</feature>
<reference evidence="4 5" key="1">
    <citation type="submission" date="2016-07" db="EMBL/GenBank/DDBJ databases">
        <title>Pervasive Adenine N6-methylation of Active Genes in Fungi.</title>
        <authorList>
            <consortium name="DOE Joint Genome Institute"/>
            <person name="Mondo S.J."/>
            <person name="Dannebaum R.O."/>
            <person name="Kuo R.C."/>
            <person name="Labutti K."/>
            <person name="Haridas S."/>
            <person name="Kuo A."/>
            <person name="Salamov A."/>
            <person name="Ahrendt S.R."/>
            <person name="Lipzen A."/>
            <person name="Sullivan W."/>
            <person name="Andreopoulos W.B."/>
            <person name="Clum A."/>
            <person name="Lindquist E."/>
            <person name="Daum C."/>
            <person name="Ramamoorthy G.K."/>
            <person name="Gryganskyi A."/>
            <person name="Culley D."/>
            <person name="Magnuson J.K."/>
            <person name="James T.Y."/>
            <person name="O'Malley M.A."/>
            <person name="Stajich J.E."/>
            <person name="Spatafora J.W."/>
            <person name="Visel A."/>
            <person name="Grigoriev I.V."/>
        </authorList>
    </citation>
    <scope>NUCLEOTIDE SEQUENCE [LARGE SCALE GENOMIC DNA]</scope>
    <source>
        <strain evidence="4 5">CBS 115471</strain>
    </source>
</reference>
<evidence type="ECO:0000256" key="1">
    <source>
        <dbReference type="PROSITE-ProRule" id="PRU00042"/>
    </source>
</evidence>
<dbReference type="GO" id="GO:0008270">
    <property type="term" value="F:zinc ion binding"/>
    <property type="evidence" value="ECO:0007669"/>
    <property type="project" value="UniProtKB-KW"/>
</dbReference>
<feature type="compositionally biased region" description="Polar residues" evidence="2">
    <location>
        <begin position="236"/>
        <end position="246"/>
    </location>
</feature>
<feature type="region of interest" description="Disordered" evidence="2">
    <location>
        <begin position="289"/>
        <end position="329"/>
    </location>
</feature>
<organism evidence="4 5">
    <name type="scientific">Clohesyomyces aquaticus</name>
    <dbReference type="NCBI Taxonomy" id="1231657"/>
    <lineage>
        <taxon>Eukaryota</taxon>
        <taxon>Fungi</taxon>
        <taxon>Dikarya</taxon>
        <taxon>Ascomycota</taxon>
        <taxon>Pezizomycotina</taxon>
        <taxon>Dothideomycetes</taxon>
        <taxon>Pleosporomycetidae</taxon>
        <taxon>Pleosporales</taxon>
        <taxon>Lindgomycetaceae</taxon>
        <taxon>Clohesyomyces</taxon>
    </lineage>
</organism>
<comment type="caution">
    <text evidence="4">The sequence shown here is derived from an EMBL/GenBank/DDBJ whole genome shotgun (WGS) entry which is preliminary data.</text>
</comment>
<feature type="region of interest" description="Disordered" evidence="2">
    <location>
        <begin position="658"/>
        <end position="700"/>
    </location>
</feature>
<keyword evidence="1" id="KW-0479">Metal-binding</keyword>
<dbReference type="OrthoDB" id="10678038at2759"/>
<feature type="region of interest" description="Disordered" evidence="2">
    <location>
        <begin position="209"/>
        <end position="246"/>
    </location>
</feature>
<evidence type="ECO:0000259" key="3">
    <source>
        <dbReference type="PROSITE" id="PS50157"/>
    </source>
</evidence>
<feature type="region of interest" description="Disordered" evidence="2">
    <location>
        <begin position="726"/>
        <end position="781"/>
    </location>
</feature>
<proteinExistence type="predicted"/>
<feature type="compositionally biased region" description="Polar residues" evidence="2">
    <location>
        <begin position="730"/>
        <end position="749"/>
    </location>
</feature>
<dbReference type="EMBL" id="MCFA01000060">
    <property type="protein sequence ID" value="ORY11511.1"/>
    <property type="molecule type" value="Genomic_DNA"/>
</dbReference>
<dbReference type="Proteomes" id="UP000193144">
    <property type="component" value="Unassembled WGS sequence"/>
</dbReference>
<evidence type="ECO:0000313" key="5">
    <source>
        <dbReference type="Proteomes" id="UP000193144"/>
    </source>
</evidence>
<feature type="compositionally biased region" description="Acidic residues" evidence="2">
    <location>
        <begin position="301"/>
        <end position="320"/>
    </location>
</feature>
<protein>
    <recommendedName>
        <fullName evidence="3">C2H2-type domain-containing protein</fullName>
    </recommendedName>
</protein>
<keyword evidence="1" id="KW-0863">Zinc-finger</keyword>
<keyword evidence="1" id="KW-0862">Zinc</keyword>
<name>A0A1Y1ZMN5_9PLEO</name>
<feature type="compositionally biased region" description="Low complexity" evidence="2">
    <location>
        <begin position="348"/>
        <end position="367"/>
    </location>
</feature>
<dbReference type="AlphaFoldDB" id="A0A1Y1ZMN5"/>
<evidence type="ECO:0000313" key="4">
    <source>
        <dbReference type="EMBL" id="ORY11511.1"/>
    </source>
</evidence>
<dbReference type="PROSITE" id="PS50157">
    <property type="entry name" value="ZINC_FINGER_C2H2_2"/>
    <property type="match status" value="1"/>
</dbReference>
<gene>
    <name evidence="4" type="ORF">BCR34DRAFT_601295</name>
</gene>
<dbReference type="PROSITE" id="PS00028">
    <property type="entry name" value="ZINC_FINGER_C2H2_1"/>
    <property type="match status" value="1"/>
</dbReference>
<feature type="domain" description="C2H2-type" evidence="3">
    <location>
        <begin position="169"/>
        <end position="197"/>
    </location>
</feature>
<feature type="region of interest" description="Disordered" evidence="2">
    <location>
        <begin position="348"/>
        <end position="417"/>
    </location>
</feature>
<sequence length="802" mass="89439">MEPLGPPLIFEQSWADISLEPLASPWIVEQSSADSSFDISEAALMERPEPTSIFEVSWPNPFWGGSEAVAMEPPGPTLMFEHSWPDYCLENSEDSTYSLDSGISGLRGSGISGFQDCGIVELRDSGIEGLRDSGTPPTEVSNCDSGYCEITRSEQSERHVLRRSREKTYSCHLCVKKYRCQGSLTRHQRFKHKHAHALDLLHKVSPTLEKDQAKEGADSTESDQETLDRAHKTVPPSDSRTPSYRAQSLPGILQPEVGSCDGEPDRNHSADHLLERKRDNEAWFYYNGASSSMDEAKGEDEQGDEEGEDSDRDDNDDDDGSSSISSYGDSGCAERIRFLPYFFDTATSGSSPTETEGSGSSASGIGSQDTLASSISGESGDSKTPNNEQKSTQNSSTGSPGEGNGLQVDKGNINNPQTVEPKPLPFICWYPAAGTPCTAKHAKRSPDTRYLFNDHVWGKISGLNHRLPSECQLCHLLFENEDARKAHIRLLRESRSLPPAVCVDHSPEELQLLNRRANSMGITELRKAEIDTIRKQTKNGRAPRIYDDSTMELLKGRVESNVSNYINGSDITEKAARTELWKWYIIFRQLRPDDEVPTNPFTSKRPVLGTDNVRQESLVRIFNSNIDQLSSSNPSEQFSQPQRTILRQALLNTIEMLGAEEDQERKHSVPSESRRSRKRQKMSSPEMEQPAVHRPEYVHSKPQTQLEALPQLESRDETQHQAPLEEHLITNPNDTVISQPPSGDQSQGRQHPEIYNIGDVPSYPTDGIFTEPGGGEQLDVGDETWWSNYLNEERDSNWQRAG</sequence>
<keyword evidence="5" id="KW-1185">Reference proteome</keyword>
<dbReference type="InterPro" id="IPR013087">
    <property type="entry name" value="Znf_C2H2_type"/>
</dbReference>
<feature type="compositionally biased region" description="Basic and acidic residues" evidence="2">
    <location>
        <begin position="663"/>
        <end position="674"/>
    </location>
</feature>
<accession>A0A1Y1ZMN5</accession>